<gene>
    <name evidence="2" type="ORF">CR513_45012</name>
</gene>
<evidence type="ECO:0000313" key="2">
    <source>
        <dbReference type="EMBL" id="RDX75147.1"/>
    </source>
</evidence>
<feature type="region of interest" description="Disordered" evidence="1">
    <location>
        <begin position="11"/>
        <end position="33"/>
    </location>
</feature>
<name>A0A371FA25_MUCPR</name>
<protein>
    <recommendedName>
        <fullName evidence="4">Gag-pro-like protein</fullName>
    </recommendedName>
</protein>
<feature type="compositionally biased region" description="Pro residues" evidence="1">
    <location>
        <begin position="16"/>
        <end position="30"/>
    </location>
</feature>
<dbReference type="Proteomes" id="UP000257109">
    <property type="component" value="Unassembled WGS sequence"/>
</dbReference>
<keyword evidence="3" id="KW-1185">Reference proteome</keyword>
<dbReference type="OrthoDB" id="1457416at2759"/>
<evidence type="ECO:0000313" key="3">
    <source>
        <dbReference type="Proteomes" id="UP000257109"/>
    </source>
</evidence>
<evidence type="ECO:0008006" key="4">
    <source>
        <dbReference type="Google" id="ProtNLM"/>
    </source>
</evidence>
<organism evidence="2 3">
    <name type="scientific">Mucuna pruriens</name>
    <name type="common">Velvet bean</name>
    <name type="synonym">Dolichos pruriens</name>
    <dbReference type="NCBI Taxonomy" id="157652"/>
    <lineage>
        <taxon>Eukaryota</taxon>
        <taxon>Viridiplantae</taxon>
        <taxon>Streptophyta</taxon>
        <taxon>Embryophyta</taxon>
        <taxon>Tracheophyta</taxon>
        <taxon>Spermatophyta</taxon>
        <taxon>Magnoliopsida</taxon>
        <taxon>eudicotyledons</taxon>
        <taxon>Gunneridae</taxon>
        <taxon>Pentapetalae</taxon>
        <taxon>rosids</taxon>
        <taxon>fabids</taxon>
        <taxon>Fabales</taxon>
        <taxon>Fabaceae</taxon>
        <taxon>Papilionoideae</taxon>
        <taxon>50 kb inversion clade</taxon>
        <taxon>NPAAA clade</taxon>
        <taxon>indigoferoid/millettioid clade</taxon>
        <taxon>Phaseoleae</taxon>
        <taxon>Mucuna</taxon>
    </lineage>
</organism>
<dbReference type="AlphaFoldDB" id="A0A371FA25"/>
<dbReference type="EMBL" id="QJKJ01009927">
    <property type="protein sequence ID" value="RDX75147.1"/>
    <property type="molecule type" value="Genomic_DNA"/>
</dbReference>
<sequence length="163" mass="18606">MGKILEILQGLEATPDHPPGYSPRPKPGPYPYGMSYMGEEEVPYNPQRDAHMEGVRHPKNNFGLPQEQEPVVEEILVRNMASTDTPINGQTLPESQEKWQYLEERLRAIEGASKYRFEVVDLCLIPDVVIPHKFKVPDFDKYKGNSCPKNQLISYCHKMAAHT</sequence>
<proteinExistence type="predicted"/>
<accession>A0A371FA25</accession>
<feature type="non-terminal residue" evidence="2">
    <location>
        <position position="1"/>
    </location>
</feature>
<comment type="caution">
    <text evidence="2">The sequence shown here is derived from an EMBL/GenBank/DDBJ whole genome shotgun (WGS) entry which is preliminary data.</text>
</comment>
<evidence type="ECO:0000256" key="1">
    <source>
        <dbReference type="SAM" id="MobiDB-lite"/>
    </source>
</evidence>
<reference evidence="2" key="1">
    <citation type="submission" date="2018-05" db="EMBL/GenBank/DDBJ databases">
        <title>Draft genome of Mucuna pruriens seed.</title>
        <authorList>
            <person name="Nnadi N.E."/>
            <person name="Vos R."/>
            <person name="Hasami M.H."/>
            <person name="Devisetty U.K."/>
            <person name="Aguiy J.C."/>
        </authorList>
    </citation>
    <scope>NUCLEOTIDE SEQUENCE [LARGE SCALE GENOMIC DNA]</scope>
    <source>
        <strain evidence="2">JCA_2017</strain>
    </source>
</reference>